<keyword evidence="1" id="KW-0812">Transmembrane</keyword>
<organism evidence="3 4">
    <name type="scientific">Glycocaulis albus</name>
    <dbReference type="NCBI Taxonomy" id="1382801"/>
    <lineage>
        <taxon>Bacteria</taxon>
        <taxon>Pseudomonadati</taxon>
        <taxon>Pseudomonadota</taxon>
        <taxon>Alphaproteobacteria</taxon>
        <taxon>Maricaulales</taxon>
        <taxon>Maricaulaceae</taxon>
        <taxon>Glycocaulis</taxon>
    </lineage>
</organism>
<keyword evidence="3" id="KW-0012">Acyltransferase</keyword>
<feature type="transmembrane region" description="Helical" evidence="1">
    <location>
        <begin position="89"/>
        <end position="110"/>
    </location>
</feature>
<keyword evidence="3" id="KW-0808">Transferase</keyword>
<dbReference type="InterPro" id="IPR002656">
    <property type="entry name" value="Acyl_transf_3_dom"/>
</dbReference>
<accession>A0ABQ1XDV4</accession>
<feature type="transmembrane region" description="Helical" evidence="1">
    <location>
        <begin position="348"/>
        <end position="371"/>
    </location>
</feature>
<evidence type="ECO:0000259" key="2">
    <source>
        <dbReference type="Pfam" id="PF01757"/>
    </source>
</evidence>
<dbReference type="PANTHER" id="PTHR36927">
    <property type="entry name" value="BLR4337 PROTEIN"/>
    <property type="match status" value="1"/>
</dbReference>
<dbReference type="Pfam" id="PF01757">
    <property type="entry name" value="Acyl_transf_3"/>
    <property type="match status" value="1"/>
</dbReference>
<feature type="transmembrane region" description="Helical" evidence="1">
    <location>
        <begin position="185"/>
        <end position="202"/>
    </location>
</feature>
<sequence>MDARIPSARRPDLDALRVFAFAMLILYHTGMGYVTWGWHVKSAYAGTTLELPMMLMSPWRLPLLFFISGVAMAMLAGKLGTGRFMLERVWRLLVPLVFGMAVIVMPQAYFELRTNGEIEPGILAFWPHYLDFGSAFSIVTPTWNHFWYVVYILVYALILAPVLPHTPALARFRLERVWQGPAGPAAFLVLPVLPLLLIRFTLADSFPATHNLVWDWATHAYSLTFVIFGVLAGRSHGFWQVADRAGPLALALTLAGAGLLVFAYLDFDARFANPVEATLWRIMRLAYAWWMIVTLIWLARRLIRAGSALLARLNVLIFPVFIVHQTITVSAIYLITAWNIRLGGPGEFLLVAAITLLGSWAIAEAASRIAILRPLMGMKFRP</sequence>
<evidence type="ECO:0000256" key="1">
    <source>
        <dbReference type="SAM" id="Phobius"/>
    </source>
</evidence>
<proteinExistence type="predicted"/>
<dbReference type="Proteomes" id="UP000648722">
    <property type="component" value="Unassembled WGS sequence"/>
</dbReference>
<feature type="transmembrane region" description="Helical" evidence="1">
    <location>
        <begin position="18"/>
        <end position="39"/>
    </location>
</feature>
<keyword evidence="1" id="KW-1133">Transmembrane helix</keyword>
<dbReference type="RefSeq" id="WP_188450630.1">
    <property type="nucleotide sequence ID" value="NZ_BMFS01000001.1"/>
</dbReference>
<feature type="transmembrane region" description="Helical" evidence="1">
    <location>
        <begin position="146"/>
        <end position="164"/>
    </location>
</feature>
<protein>
    <submittedName>
        <fullName evidence="3">Acyltransferase</fullName>
    </submittedName>
</protein>
<feature type="transmembrane region" description="Helical" evidence="1">
    <location>
        <begin position="245"/>
        <end position="265"/>
    </location>
</feature>
<feature type="transmembrane region" description="Helical" evidence="1">
    <location>
        <begin position="59"/>
        <end position="77"/>
    </location>
</feature>
<keyword evidence="1" id="KW-0472">Membrane</keyword>
<feature type="transmembrane region" description="Helical" evidence="1">
    <location>
        <begin position="214"/>
        <end position="233"/>
    </location>
</feature>
<keyword evidence="4" id="KW-1185">Reference proteome</keyword>
<name>A0ABQ1XDV4_9PROT</name>
<feature type="transmembrane region" description="Helical" evidence="1">
    <location>
        <begin position="285"/>
        <end position="303"/>
    </location>
</feature>
<feature type="transmembrane region" description="Helical" evidence="1">
    <location>
        <begin position="315"/>
        <end position="336"/>
    </location>
</feature>
<comment type="caution">
    <text evidence="3">The sequence shown here is derived from an EMBL/GenBank/DDBJ whole genome shotgun (WGS) entry which is preliminary data.</text>
</comment>
<dbReference type="GO" id="GO:0016746">
    <property type="term" value="F:acyltransferase activity"/>
    <property type="evidence" value="ECO:0007669"/>
    <property type="project" value="UniProtKB-KW"/>
</dbReference>
<dbReference type="EMBL" id="BMFS01000001">
    <property type="protein sequence ID" value="GGG90100.1"/>
    <property type="molecule type" value="Genomic_DNA"/>
</dbReference>
<feature type="domain" description="Acyltransferase 3" evidence="2">
    <location>
        <begin position="12"/>
        <end position="363"/>
    </location>
</feature>
<gene>
    <name evidence="3" type="ORF">GCM10007420_01410</name>
</gene>
<evidence type="ECO:0000313" key="3">
    <source>
        <dbReference type="EMBL" id="GGG90100.1"/>
    </source>
</evidence>
<dbReference type="PANTHER" id="PTHR36927:SF3">
    <property type="entry name" value="GLUCANS BIOSYNTHESIS PROTEIN C"/>
    <property type="match status" value="1"/>
</dbReference>
<evidence type="ECO:0000313" key="4">
    <source>
        <dbReference type="Proteomes" id="UP000648722"/>
    </source>
</evidence>
<dbReference type="InterPro" id="IPR050623">
    <property type="entry name" value="Glucan_succinyl_AcylTrfase"/>
</dbReference>
<reference evidence="4" key="1">
    <citation type="journal article" date="2019" name="Int. J. Syst. Evol. Microbiol.">
        <title>The Global Catalogue of Microorganisms (GCM) 10K type strain sequencing project: providing services to taxonomists for standard genome sequencing and annotation.</title>
        <authorList>
            <consortium name="The Broad Institute Genomics Platform"/>
            <consortium name="The Broad Institute Genome Sequencing Center for Infectious Disease"/>
            <person name="Wu L."/>
            <person name="Ma J."/>
        </authorList>
    </citation>
    <scope>NUCLEOTIDE SEQUENCE [LARGE SCALE GENOMIC DNA]</scope>
    <source>
        <strain evidence="4">CGMCC 1.12766</strain>
    </source>
</reference>